<proteinExistence type="predicted"/>
<gene>
    <name evidence="1" type="ORF">MJO28_001853</name>
</gene>
<reference evidence="2" key="1">
    <citation type="journal article" date="2018" name="BMC Genomics">
        <title>Genomic insights into host adaptation between the wheat stripe rust pathogen (Puccinia striiformis f. sp. tritici) and the barley stripe rust pathogen (Puccinia striiformis f. sp. hordei).</title>
        <authorList>
            <person name="Xia C."/>
            <person name="Wang M."/>
            <person name="Yin C."/>
            <person name="Cornejo O.E."/>
            <person name="Hulbert S.H."/>
            <person name="Chen X."/>
        </authorList>
    </citation>
    <scope>NUCLEOTIDE SEQUENCE [LARGE SCALE GENOMIC DNA]</scope>
    <source>
        <strain evidence="2">93-210</strain>
    </source>
</reference>
<evidence type="ECO:0000313" key="1">
    <source>
        <dbReference type="EMBL" id="KAI7961364.1"/>
    </source>
</evidence>
<keyword evidence="2" id="KW-1185">Reference proteome</keyword>
<reference evidence="2" key="2">
    <citation type="journal article" date="2018" name="Mol. Plant Microbe Interact.">
        <title>Genome sequence resources for the wheat stripe rust pathogen (Puccinia striiformis f. sp. tritici) and the barley stripe rust pathogen (Puccinia striiformis f. sp. hordei).</title>
        <authorList>
            <person name="Xia C."/>
            <person name="Wang M."/>
            <person name="Yin C."/>
            <person name="Cornejo O.E."/>
            <person name="Hulbert S.H."/>
            <person name="Chen X."/>
        </authorList>
    </citation>
    <scope>NUCLEOTIDE SEQUENCE [LARGE SCALE GENOMIC DNA]</scope>
    <source>
        <strain evidence="2">93-210</strain>
    </source>
</reference>
<organism evidence="1 2">
    <name type="scientific">Puccinia striiformis f. sp. tritici</name>
    <dbReference type="NCBI Taxonomy" id="168172"/>
    <lineage>
        <taxon>Eukaryota</taxon>
        <taxon>Fungi</taxon>
        <taxon>Dikarya</taxon>
        <taxon>Basidiomycota</taxon>
        <taxon>Pucciniomycotina</taxon>
        <taxon>Pucciniomycetes</taxon>
        <taxon>Pucciniales</taxon>
        <taxon>Pucciniaceae</taxon>
        <taxon>Puccinia</taxon>
    </lineage>
</organism>
<name>A0ACC0EUE4_9BASI</name>
<dbReference type="EMBL" id="CM045866">
    <property type="protein sequence ID" value="KAI7961364.1"/>
    <property type="molecule type" value="Genomic_DNA"/>
</dbReference>
<sequence>MSQEIQLVQATPVFELMSTTWQDLSSSVSTQQGHKQNHPPKQQHCSSEAREMASATAATRQRVRPIPWNSDGVDGGPSSMTILLDWLSRDGNYGRWCSGQRTKMQLCQEIIFEFNDHGIFSRGDKAVRSQIHMLEQSYFHAERFRRGMGRQLVTYDRVAGQGRYDGASSPRDVSSLLAPPVFHGRTLGTPVLNTTIWRYYAAG</sequence>
<reference evidence="1 2" key="3">
    <citation type="journal article" date="2022" name="Microbiol. Spectr.">
        <title>Folding features and dynamics of 3D genome architecture in plant fungal pathogens.</title>
        <authorList>
            <person name="Xia C."/>
        </authorList>
    </citation>
    <scope>NUCLEOTIDE SEQUENCE [LARGE SCALE GENOMIC DNA]</scope>
    <source>
        <strain evidence="1 2">93-210</strain>
    </source>
</reference>
<dbReference type="Proteomes" id="UP001060170">
    <property type="component" value="Chromosome 2"/>
</dbReference>
<accession>A0ACC0EUE4</accession>
<comment type="caution">
    <text evidence="1">The sequence shown here is derived from an EMBL/GenBank/DDBJ whole genome shotgun (WGS) entry which is preliminary data.</text>
</comment>
<evidence type="ECO:0000313" key="2">
    <source>
        <dbReference type="Proteomes" id="UP001060170"/>
    </source>
</evidence>
<protein>
    <submittedName>
        <fullName evidence="1">Uncharacterized protein</fullName>
    </submittedName>
</protein>